<dbReference type="InterPro" id="IPR000504">
    <property type="entry name" value="RRM_dom"/>
</dbReference>
<dbReference type="PROSITE" id="PS50102">
    <property type="entry name" value="RRM"/>
    <property type="match status" value="1"/>
</dbReference>
<dbReference type="SUPFAM" id="SSF54928">
    <property type="entry name" value="RNA-binding domain, RBD"/>
    <property type="match status" value="1"/>
</dbReference>
<dbReference type="PANTHER" id="PTHR47678:SF1">
    <property type="entry name" value="TETRATRICOPEPTIDE REPEAT PROTEIN 31"/>
    <property type="match status" value="1"/>
</dbReference>
<proteinExistence type="predicted"/>
<dbReference type="InterPro" id="IPR019734">
    <property type="entry name" value="TPR_rpt"/>
</dbReference>
<dbReference type="SUPFAM" id="SSF48452">
    <property type="entry name" value="TPR-like"/>
    <property type="match status" value="1"/>
</dbReference>
<evidence type="ECO:0000256" key="2">
    <source>
        <dbReference type="PROSITE-ProRule" id="PRU00176"/>
    </source>
</evidence>
<dbReference type="InterPro" id="IPR012677">
    <property type="entry name" value="Nucleotide-bd_a/b_plait_sf"/>
</dbReference>
<dbReference type="PANTHER" id="PTHR47678">
    <property type="entry name" value="TETRATRICOPEPTIDE REPEAT PROTEIN 31"/>
    <property type="match status" value="1"/>
</dbReference>
<dbReference type="EMBL" id="CAJNRD030001124">
    <property type="protein sequence ID" value="CAG5107126.1"/>
    <property type="molecule type" value="Genomic_DNA"/>
</dbReference>
<evidence type="ECO:0000313" key="4">
    <source>
        <dbReference type="EMBL" id="CAG5107126.1"/>
    </source>
</evidence>
<evidence type="ECO:0000256" key="1">
    <source>
        <dbReference type="ARBA" id="ARBA00022884"/>
    </source>
</evidence>
<dbReference type="SMART" id="SM00028">
    <property type="entry name" value="TPR"/>
    <property type="match status" value="3"/>
</dbReference>
<dbReference type="InterPro" id="IPR011990">
    <property type="entry name" value="TPR-like_helical_dom_sf"/>
</dbReference>
<sequence length="511" mass="58300">MDNERCDRNNSVVECENILKVLNINDNNSVQQENIDINNMPVHISKKKLKKERQRAKKLEAANKSSRVSKNINKNSQQIFNSKNNITEKNIKNNIDSTIDDIDSHNSSNSIIDNDIDDLSLEQSAFVQSIVKQKNKLKNNYIVKDNKNSLENISHNNNINSFDSSDDLQGFTVVKKDKNTRDWDKTPEGYGREGFRLIMKGQKADAIYYFSKAIQLDHLEDIRHYINRSYCYLNVGSYLEALSDIKFVISRTDDPVLISIMKCRQAQAFMGLEHFNEAEKCFQEALNVLPDCLPVKFELYRMKIVQLINMGFSERYILKVFRKTPLINVKDAIAILYELSNDYDKKLDDSNISSDIETEIFQSDSDDNPSNTSIFKEVFDYNDNDNSWQATTNIEVEYQTKTKGAKNTKKVESKINGGKVKTADVIDATKSLQKTTTIDAKAVWVGSLTPKIKDSMLLKKFSEFGKVNSVAVLPGERYGFINFVEARSAQRAVEAGFVELCGMKLPIKIRA</sequence>
<dbReference type="SMART" id="SM00360">
    <property type="entry name" value="RRM"/>
    <property type="match status" value="1"/>
</dbReference>
<feature type="domain" description="RRM" evidence="3">
    <location>
        <begin position="441"/>
        <end position="511"/>
    </location>
</feature>
<dbReference type="AlphaFoldDB" id="A0A8J2MTE9"/>
<dbReference type="Gene3D" id="1.25.40.10">
    <property type="entry name" value="Tetratricopeptide repeat domain"/>
    <property type="match status" value="1"/>
</dbReference>
<evidence type="ECO:0000259" key="3">
    <source>
        <dbReference type="PROSITE" id="PS50102"/>
    </source>
</evidence>
<protein>
    <recommendedName>
        <fullName evidence="3">RRM domain-containing protein</fullName>
    </recommendedName>
</protein>
<dbReference type="InterPro" id="IPR035979">
    <property type="entry name" value="RBD_domain_sf"/>
</dbReference>
<dbReference type="Gene3D" id="3.30.70.330">
    <property type="match status" value="1"/>
</dbReference>
<dbReference type="GO" id="GO:0003723">
    <property type="term" value="F:RNA binding"/>
    <property type="evidence" value="ECO:0007669"/>
    <property type="project" value="UniProtKB-UniRule"/>
</dbReference>
<dbReference type="OrthoDB" id="2017782at2759"/>
<keyword evidence="5" id="KW-1185">Reference proteome</keyword>
<keyword evidence="1 2" id="KW-0694">RNA-binding</keyword>
<dbReference type="Proteomes" id="UP000786811">
    <property type="component" value="Unassembled WGS sequence"/>
</dbReference>
<name>A0A8J2MTE9_COTCN</name>
<organism evidence="4 5">
    <name type="scientific">Cotesia congregata</name>
    <name type="common">Parasitoid wasp</name>
    <name type="synonym">Apanteles congregatus</name>
    <dbReference type="NCBI Taxonomy" id="51543"/>
    <lineage>
        <taxon>Eukaryota</taxon>
        <taxon>Metazoa</taxon>
        <taxon>Ecdysozoa</taxon>
        <taxon>Arthropoda</taxon>
        <taxon>Hexapoda</taxon>
        <taxon>Insecta</taxon>
        <taxon>Pterygota</taxon>
        <taxon>Neoptera</taxon>
        <taxon>Endopterygota</taxon>
        <taxon>Hymenoptera</taxon>
        <taxon>Apocrita</taxon>
        <taxon>Ichneumonoidea</taxon>
        <taxon>Braconidae</taxon>
        <taxon>Microgastrinae</taxon>
        <taxon>Cotesia</taxon>
    </lineage>
</organism>
<reference evidence="4" key="1">
    <citation type="submission" date="2021-04" db="EMBL/GenBank/DDBJ databases">
        <authorList>
            <person name="Chebbi M.A.C M."/>
        </authorList>
    </citation>
    <scope>NUCLEOTIDE SEQUENCE</scope>
</reference>
<dbReference type="Pfam" id="PF00076">
    <property type="entry name" value="RRM_1"/>
    <property type="match status" value="1"/>
</dbReference>
<gene>
    <name evidence="4" type="ORF">HICCMSTLAB_LOCUS12599</name>
</gene>
<evidence type="ECO:0000313" key="5">
    <source>
        <dbReference type="Proteomes" id="UP000786811"/>
    </source>
</evidence>
<accession>A0A8J2MTE9</accession>
<comment type="caution">
    <text evidence="4">The sequence shown here is derived from an EMBL/GenBank/DDBJ whole genome shotgun (WGS) entry which is preliminary data.</text>
</comment>